<dbReference type="Gene3D" id="2.40.50.100">
    <property type="match status" value="1"/>
</dbReference>
<evidence type="ECO:0000256" key="4">
    <source>
        <dbReference type="SAM" id="MobiDB-lite"/>
    </source>
</evidence>
<dbReference type="RefSeq" id="WP_139602186.1">
    <property type="nucleotide sequence ID" value="NZ_VDCQ01000011.1"/>
</dbReference>
<sequence>MSIKWLTENSFIHKRSGIRSKTVVSIVLAASLLTVSGCSLLPKEAEEETLPAITPPKLSAKPEYAVKTTTLETKLRGVGRLMSTKEETLYFTQEESRRLKDIYVKTGDAVKAGQLIAELDVTTLESDLRQKKLQQRSEELKMIEILRKNDGSKSAEELEQAKIQFELKKEELAKLDQSIFKAKLTAPFDGTIVSVSVKKGDNIQAYDDIAIIADLNVLTVAAELTADDLKKAAVGMEVVVDINSAGQHKGKVKQLPLPKKETGQGQGTGGQGQQKVIDSIDNYLLVELDSFPQGLNRGTPLSISVITQRKENAIVIPAAALRTYSGRNYVQVVDEKGNKREVDVEIGQQTSTEVEIVKGLQPGQKVVGR</sequence>
<keyword evidence="3" id="KW-0813">Transport</keyword>
<dbReference type="PANTHER" id="PTHR30469:SF33">
    <property type="entry name" value="SLR1207 PROTEIN"/>
    <property type="match status" value="1"/>
</dbReference>
<dbReference type="EMBL" id="VDCQ01000011">
    <property type="protein sequence ID" value="TNJ66430.1"/>
    <property type="molecule type" value="Genomic_DNA"/>
</dbReference>
<proteinExistence type="inferred from homology"/>
<dbReference type="SUPFAM" id="SSF111369">
    <property type="entry name" value="HlyD-like secretion proteins"/>
    <property type="match status" value="1"/>
</dbReference>
<dbReference type="Gene3D" id="2.40.420.20">
    <property type="match status" value="1"/>
</dbReference>
<protein>
    <submittedName>
        <fullName evidence="7">Efflux RND transporter periplasmic adaptor subunit</fullName>
    </submittedName>
</protein>
<evidence type="ECO:0000259" key="6">
    <source>
        <dbReference type="Pfam" id="PF25967"/>
    </source>
</evidence>
<dbReference type="AlphaFoldDB" id="A0A5C4TD23"/>
<comment type="similarity">
    <text evidence="2">Belongs to the membrane fusion protein (MFP) (TC 8.A.1) family.</text>
</comment>
<feature type="region of interest" description="Disordered" evidence="4">
    <location>
        <begin position="251"/>
        <end position="273"/>
    </location>
</feature>
<dbReference type="OrthoDB" id="9765657at2"/>
<reference evidence="7 8" key="1">
    <citation type="submission" date="2019-05" db="EMBL/GenBank/DDBJ databases">
        <title>We sequenced the genome of Paenibacillus hemerocallicola KCTC 33185 for further insight into its adaptation and study the phylogeny of Paenibacillus.</title>
        <authorList>
            <person name="Narsing Rao M.P."/>
        </authorList>
    </citation>
    <scope>NUCLEOTIDE SEQUENCE [LARGE SCALE GENOMIC DNA]</scope>
    <source>
        <strain evidence="7 8">KCTC 33185</strain>
    </source>
</reference>
<dbReference type="NCBIfam" id="TIGR01730">
    <property type="entry name" value="RND_mfp"/>
    <property type="match status" value="1"/>
</dbReference>
<evidence type="ECO:0000313" key="7">
    <source>
        <dbReference type="EMBL" id="TNJ66430.1"/>
    </source>
</evidence>
<evidence type="ECO:0000259" key="5">
    <source>
        <dbReference type="Pfam" id="PF25917"/>
    </source>
</evidence>
<dbReference type="Proteomes" id="UP000307943">
    <property type="component" value="Unassembled WGS sequence"/>
</dbReference>
<dbReference type="InterPro" id="IPR058625">
    <property type="entry name" value="MdtA-like_BSH"/>
</dbReference>
<evidence type="ECO:0000256" key="1">
    <source>
        <dbReference type="ARBA" id="ARBA00004196"/>
    </source>
</evidence>
<organism evidence="7 8">
    <name type="scientific">Paenibacillus hemerocallicola</name>
    <dbReference type="NCBI Taxonomy" id="1172614"/>
    <lineage>
        <taxon>Bacteria</taxon>
        <taxon>Bacillati</taxon>
        <taxon>Bacillota</taxon>
        <taxon>Bacilli</taxon>
        <taxon>Bacillales</taxon>
        <taxon>Paenibacillaceae</taxon>
        <taxon>Paenibacillus</taxon>
    </lineage>
</organism>
<keyword evidence="8" id="KW-1185">Reference proteome</keyword>
<evidence type="ECO:0000256" key="2">
    <source>
        <dbReference type="ARBA" id="ARBA00009477"/>
    </source>
</evidence>
<feature type="domain" description="Multidrug resistance protein MdtA-like barrel-sandwich hybrid" evidence="5">
    <location>
        <begin position="98"/>
        <end position="212"/>
    </location>
</feature>
<dbReference type="Pfam" id="PF25967">
    <property type="entry name" value="RND-MFP_C"/>
    <property type="match status" value="1"/>
</dbReference>
<dbReference type="PANTHER" id="PTHR30469">
    <property type="entry name" value="MULTIDRUG RESISTANCE PROTEIN MDTA"/>
    <property type="match status" value="1"/>
</dbReference>
<accession>A0A5C4TD23</accession>
<name>A0A5C4TD23_9BACL</name>
<dbReference type="InterPro" id="IPR006143">
    <property type="entry name" value="RND_pump_MFP"/>
</dbReference>
<comment type="subcellular location">
    <subcellularLocation>
        <location evidence="1">Cell envelope</location>
    </subcellularLocation>
</comment>
<dbReference type="GO" id="GO:1990281">
    <property type="term" value="C:efflux pump complex"/>
    <property type="evidence" value="ECO:0007669"/>
    <property type="project" value="TreeGrafter"/>
</dbReference>
<dbReference type="GO" id="GO:0015562">
    <property type="term" value="F:efflux transmembrane transporter activity"/>
    <property type="evidence" value="ECO:0007669"/>
    <property type="project" value="TreeGrafter"/>
</dbReference>
<feature type="domain" description="Multidrug resistance protein MdtA-like C-terminal permuted SH3" evidence="6">
    <location>
        <begin position="312"/>
        <end position="367"/>
    </location>
</feature>
<evidence type="ECO:0000313" key="8">
    <source>
        <dbReference type="Proteomes" id="UP000307943"/>
    </source>
</evidence>
<evidence type="ECO:0000256" key="3">
    <source>
        <dbReference type="ARBA" id="ARBA00022448"/>
    </source>
</evidence>
<dbReference type="Pfam" id="PF25917">
    <property type="entry name" value="BSH_RND"/>
    <property type="match status" value="1"/>
</dbReference>
<gene>
    <name evidence="7" type="ORF">FE784_10680</name>
</gene>
<dbReference type="InterPro" id="IPR058627">
    <property type="entry name" value="MdtA-like_C"/>
</dbReference>
<comment type="caution">
    <text evidence="7">The sequence shown here is derived from an EMBL/GenBank/DDBJ whole genome shotgun (WGS) entry which is preliminary data.</text>
</comment>